<sequence length="163" mass="18948">MLRPEIRPEGPSLIYILFGMLKIMHLKQFVTIFLSINILLLIFRIISLKTFLIILIVCGISLIILTWIDYIIKKRRTQHNELVPLLQQESNWGERTTQVRYDLKLFNRSESPDEPGICGVCLQKIPEGTEVAVLPCMHSFHPKCIERWTKVQNECPMCKATII</sequence>
<dbReference type="PANTHER" id="PTHR45931:SF3">
    <property type="entry name" value="RING ZINC FINGER-CONTAINING PROTEIN"/>
    <property type="match status" value="1"/>
</dbReference>
<keyword evidence="3" id="KW-0862">Zinc</keyword>
<dbReference type="PROSITE" id="PS50089">
    <property type="entry name" value="ZF_RING_2"/>
    <property type="match status" value="1"/>
</dbReference>
<dbReference type="VEuPathDB" id="TrichDB:TRFO_14511"/>
<dbReference type="PANTHER" id="PTHR45931">
    <property type="entry name" value="SI:CH211-59O9.10"/>
    <property type="match status" value="1"/>
</dbReference>
<dbReference type="AlphaFoldDB" id="A0A1J4KUR8"/>
<evidence type="ECO:0000313" key="8">
    <source>
        <dbReference type="Proteomes" id="UP000179807"/>
    </source>
</evidence>
<dbReference type="InterPro" id="IPR051834">
    <property type="entry name" value="RING_finger_E3_ligase"/>
</dbReference>
<evidence type="ECO:0000259" key="6">
    <source>
        <dbReference type="PROSITE" id="PS50089"/>
    </source>
</evidence>
<dbReference type="GeneID" id="94832570"/>
<evidence type="ECO:0000256" key="5">
    <source>
        <dbReference type="SAM" id="Phobius"/>
    </source>
</evidence>
<keyword evidence="5" id="KW-1133">Transmembrane helix</keyword>
<dbReference type="EMBL" id="MLAK01000282">
    <property type="protein sequence ID" value="OHT15019.1"/>
    <property type="molecule type" value="Genomic_DNA"/>
</dbReference>
<evidence type="ECO:0000256" key="3">
    <source>
        <dbReference type="ARBA" id="ARBA00022833"/>
    </source>
</evidence>
<evidence type="ECO:0000313" key="7">
    <source>
        <dbReference type="EMBL" id="OHT15019.1"/>
    </source>
</evidence>
<keyword evidence="5" id="KW-0812">Transmembrane</keyword>
<keyword evidence="5" id="KW-0472">Membrane</keyword>
<evidence type="ECO:0000256" key="4">
    <source>
        <dbReference type="PROSITE-ProRule" id="PRU00175"/>
    </source>
</evidence>
<protein>
    <recommendedName>
        <fullName evidence="6">RING-type domain-containing protein</fullName>
    </recommendedName>
</protein>
<dbReference type="Gene3D" id="3.30.40.10">
    <property type="entry name" value="Zinc/RING finger domain, C3HC4 (zinc finger)"/>
    <property type="match status" value="1"/>
</dbReference>
<feature type="transmembrane region" description="Helical" evidence="5">
    <location>
        <begin position="52"/>
        <end position="72"/>
    </location>
</feature>
<evidence type="ECO:0000256" key="2">
    <source>
        <dbReference type="ARBA" id="ARBA00022771"/>
    </source>
</evidence>
<organism evidence="7 8">
    <name type="scientific">Tritrichomonas foetus</name>
    <dbReference type="NCBI Taxonomy" id="1144522"/>
    <lineage>
        <taxon>Eukaryota</taxon>
        <taxon>Metamonada</taxon>
        <taxon>Parabasalia</taxon>
        <taxon>Tritrichomonadida</taxon>
        <taxon>Tritrichomonadidae</taxon>
        <taxon>Tritrichomonas</taxon>
    </lineage>
</organism>
<dbReference type="GO" id="GO:0006511">
    <property type="term" value="P:ubiquitin-dependent protein catabolic process"/>
    <property type="evidence" value="ECO:0007669"/>
    <property type="project" value="TreeGrafter"/>
</dbReference>
<dbReference type="SUPFAM" id="SSF57850">
    <property type="entry name" value="RING/U-box"/>
    <property type="match status" value="1"/>
</dbReference>
<proteinExistence type="predicted"/>
<dbReference type="Proteomes" id="UP000179807">
    <property type="component" value="Unassembled WGS sequence"/>
</dbReference>
<dbReference type="SMART" id="SM00184">
    <property type="entry name" value="RING"/>
    <property type="match status" value="1"/>
</dbReference>
<accession>A0A1J4KUR8</accession>
<keyword evidence="2 4" id="KW-0863">Zinc-finger</keyword>
<feature type="transmembrane region" description="Helical" evidence="5">
    <location>
        <begin position="29"/>
        <end position="46"/>
    </location>
</feature>
<dbReference type="GO" id="GO:0008270">
    <property type="term" value="F:zinc ion binding"/>
    <property type="evidence" value="ECO:0007669"/>
    <property type="project" value="UniProtKB-KW"/>
</dbReference>
<dbReference type="RefSeq" id="XP_068368155.1">
    <property type="nucleotide sequence ID" value="XM_068497866.1"/>
</dbReference>
<dbReference type="GO" id="GO:0005634">
    <property type="term" value="C:nucleus"/>
    <property type="evidence" value="ECO:0007669"/>
    <property type="project" value="TreeGrafter"/>
</dbReference>
<gene>
    <name evidence="7" type="ORF">TRFO_14511</name>
</gene>
<dbReference type="InterPro" id="IPR001841">
    <property type="entry name" value="Znf_RING"/>
</dbReference>
<name>A0A1J4KUR8_9EUKA</name>
<reference evidence="7" key="1">
    <citation type="submission" date="2016-10" db="EMBL/GenBank/DDBJ databases">
        <authorList>
            <person name="Benchimol M."/>
            <person name="Almeida L.G."/>
            <person name="Vasconcelos A.T."/>
            <person name="Perreira-Neves A."/>
            <person name="Rosa I.A."/>
            <person name="Tasca T."/>
            <person name="Bogo M.R."/>
            <person name="de Souza W."/>
        </authorList>
    </citation>
    <scope>NUCLEOTIDE SEQUENCE [LARGE SCALE GENOMIC DNA]</scope>
    <source>
        <strain evidence="7">K</strain>
    </source>
</reference>
<feature type="domain" description="RING-type" evidence="6">
    <location>
        <begin position="118"/>
        <end position="159"/>
    </location>
</feature>
<dbReference type="OrthoDB" id="8062037at2759"/>
<dbReference type="InterPro" id="IPR013083">
    <property type="entry name" value="Znf_RING/FYVE/PHD"/>
</dbReference>
<dbReference type="Pfam" id="PF13639">
    <property type="entry name" value="zf-RING_2"/>
    <property type="match status" value="1"/>
</dbReference>
<keyword evidence="8" id="KW-1185">Reference proteome</keyword>
<evidence type="ECO:0000256" key="1">
    <source>
        <dbReference type="ARBA" id="ARBA00022723"/>
    </source>
</evidence>
<dbReference type="GO" id="GO:0061630">
    <property type="term" value="F:ubiquitin protein ligase activity"/>
    <property type="evidence" value="ECO:0007669"/>
    <property type="project" value="TreeGrafter"/>
</dbReference>
<comment type="caution">
    <text evidence="7">The sequence shown here is derived from an EMBL/GenBank/DDBJ whole genome shotgun (WGS) entry which is preliminary data.</text>
</comment>
<keyword evidence="1" id="KW-0479">Metal-binding</keyword>